<evidence type="ECO:0000313" key="5">
    <source>
        <dbReference type="Proteomes" id="UP001610861"/>
    </source>
</evidence>
<feature type="DNA-binding region" description="H-T-H motif" evidence="2">
    <location>
        <begin position="42"/>
        <end position="61"/>
    </location>
</feature>
<dbReference type="SUPFAM" id="SSF46689">
    <property type="entry name" value="Homeodomain-like"/>
    <property type="match status" value="1"/>
</dbReference>
<proteinExistence type="predicted"/>
<dbReference type="Gene3D" id="1.10.357.10">
    <property type="entry name" value="Tetracycline Repressor, domain 2"/>
    <property type="match status" value="1"/>
</dbReference>
<keyword evidence="1 2" id="KW-0238">DNA-binding</keyword>
<evidence type="ECO:0000256" key="2">
    <source>
        <dbReference type="PROSITE-ProRule" id="PRU00335"/>
    </source>
</evidence>
<dbReference type="InterPro" id="IPR009057">
    <property type="entry name" value="Homeodomain-like_sf"/>
</dbReference>
<dbReference type="InterPro" id="IPR001647">
    <property type="entry name" value="HTH_TetR"/>
</dbReference>
<evidence type="ECO:0000313" key="4">
    <source>
        <dbReference type="EMBL" id="MFH8250298.1"/>
    </source>
</evidence>
<sequence>MTATSTRAYRSALRSEQAAATRQRVLEASALCFAERGYSGTSLVDIAERAGVSPETVKANGPKRDLLLRAFEHAFAGAEGEAPIAESQTGRELTAIAGDAEFVASVARFIADANARTSVLWTELLSAANADPEIAIALDGLLARRRDDYGRVIALLRDRGIVSGDAEAEASADALSFLWSPESHQQLVLQSGWTMEAYRSWLADTLWRQFRR</sequence>
<protein>
    <submittedName>
        <fullName evidence="4">TetR/AcrR family transcriptional regulator</fullName>
    </submittedName>
</protein>
<accession>A0ABW7Q629</accession>
<dbReference type="EMBL" id="JBIQWL010000002">
    <property type="protein sequence ID" value="MFH8250298.1"/>
    <property type="molecule type" value="Genomic_DNA"/>
</dbReference>
<dbReference type="RefSeq" id="WP_396640230.1">
    <property type="nucleotide sequence ID" value="NZ_JBIQWL010000002.1"/>
</dbReference>
<dbReference type="InterPro" id="IPR036271">
    <property type="entry name" value="Tet_transcr_reg_TetR-rel_C_sf"/>
</dbReference>
<dbReference type="SUPFAM" id="SSF48498">
    <property type="entry name" value="Tetracyclin repressor-like, C-terminal domain"/>
    <property type="match status" value="1"/>
</dbReference>
<dbReference type="PROSITE" id="PS50977">
    <property type="entry name" value="HTH_TETR_2"/>
    <property type="match status" value="1"/>
</dbReference>
<comment type="caution">
    <text evidence="4">The sequence shown here is derived from an EMBL/GenBank/DDBJ whole genome shotgun (WGS) entry which is preliminary data.</text>
</comment>
<evidence type="ECO:0000259" key="3">
    <source>
        <dbReference type="PROSITE" id="PS50977"/>
    </source>
</evidence>
<feature type="domain" description="HTH tetR-type" evidence="3">
    <location>
        <begin position="19"/>
        <end position="79"/>
    </location>
</feature>
<gene>
    <name evidence="4" type="ORF">ACH3VR_08035</name>
</gene>
<dbReference type="Pfam" id="PF00440">
    <property type="entry name" value="TetR_N"/>
    <property type="match status" value="1"/>
</dbReference>
<reference evidence="4 5" key="1">
    <citation type="submission" date="2024-09" db="EMBL/GenBank/DDBJ databases">
        <authorList>
            <person name="Pan X."/>
        </authorList>
    </citation>
    <scope>NUCLEOTIDE SEQUENCE [LARGE SCALE GENOMIC DNA]</scope>
    <source>
        <strain evidence="4 5">B2969</strain>
    </source>
</reference>
<name>A0ABW7Q629_9MICO</name>
<keyword evidence="5" id="KW-1185">Reference proteome</keyword>
<organism evidence="4 5">
    <name type="scientific">Microbacterium alkaliflavum</name>
    <dbReference type="NCBI Taxonomy" id="3248839"/>
    <lineage>
        <taxon>Bacteria</taxon>
        <taxon>Bacillati</taxon>
        <taxon>Actinomycetota</taxon>
        <taxon>Actinomycetes</taxon>
        <taxon>Micrococcales</taxon>
        <taxon>Microbacteriaceae</taxon>
        <taxon>Microbacterium</taxon>
    </lineage>
</organism>
<dbReference type="Proteomes" id="UP001610861">
    <property type="component" value="Unassembled WGS sequence"/>
</dbReference>
<evidence type="ECO:0000256" key="1">
    <source>
        <dbReference type="ARBA" id="ARBA00023125"/>
    </source>
</evidence>